<feature type="compositionally biased region" description="Acidic residues" evidence="2">
    <location>
        <begin position="1"/>
        <end position="11"/>
    </location>
</feature>
<name>C4WV15_ACYPI</name>
<organism evidence="3">
    <name type="scientific">Acyrthosiphon pisum</name>
    <name type="common">Pea aphid</name>
    <dbReference type="NCBI Taxonomy" id="7029"/>
    <lineage>
        <taxon>Eukaryota</taxon>
        <taxon>Metazoa</taxon>
        <taxon>Ecdysozoa</taxon>
        <taxon>Arthropoda</taxon>
        <taxon>Hexapoda</taxon>
        <taxon>Insecta</taxon>
        <taxon>Pterygota</taxon>
        <taxon>Neoptera</taxon>
        <taxon>Paraneoptera</taxon>
        <taxon>Hemiptera</taxon>
        <taxon>Sternorrhyncha</taxon>
        <taxon>Aphidomorpha</taxon>
        <taxon>Aphidoidea</taxon>
        <taxon>Aphididae</taxon>
        <taxon>Macrosiphini</taxon>
        <taxon>Acyrthosiphon</taxon>
    </lineage>
</organism>
<evidence type="ECO:0000256" key="2">
    <source>
        <dbReference type="SAM" id="MobiDB-lite"/>
    </source>
</evidence>
<accession>C4WV15</accession>
<gene>
    <name evidence="3" type="primary">ACYPI010151</name>
</gene>
<proteinExistence type="evidence at transcript level"/>
<sequence>MAVDSMSDDSSADSVKVVDNSRLDKKKKKKKHKHRSERKHKKTKKENGETKLKDKKKSNGDHIQNGKQKRPPSPPPTDNSKKKKIEGPIITEINLDEEEMNLEELIKQKALLQARLGAYLSESEEGDKTNKKKAKR</sequence>
<evidence type="ECO:0000313" key="3">
    <source>
        <dbReference type="EMBL" id="BAH71735.1"/>
    </source>
</evidence>
<dbReference type="AlphaFoldDB" id="C4WV15"/>
<feature type="compositionally biased region" description="Basic residues" evidence="2">
    <location>
        <begin position="24"/>
        <end position="44"/>
    </location>
</feature>
<keyword evidence="1" id="KW-0175">Coiled coil</keyword>
<feature type="region of interest" description="Disordered" evidence="2">
    <location>
        <begin position="1"/>
        <end position="88"/>
    </location>
</feature>
<feature type="coiled-coil region" evidence="1">
    <location>
        <begin position="95"/>
        <end position="122"/>
    </location>
</feature>
<protein>
    <submittedName>
        <fullName evidence="3">ACYPI010151 protein</fullName>
    </submittedName>
</protein>
<reference evidence="3" key="1">
    <citation type="submission" date="2009-06" db="EMBL/GenBank/DDBJ databases">
        <title>A full-length cDNA resource of the pea aphid, Acyrthosiphon pisum.</title>
        <authorList>
            <person name="Shigenobu S."/>
            <person name="Nakabachi A."/>
            <person name="Richards S."/>
        </authorList>
    </citation>
    <scope>NUCLEOTIDE SEQUENCE</scope>
    <source>
        <strain evidence="3">LSR1</strain>
        <tissue evidence="3">Whole body</tissue>
    </source>
</reference>
<feature type="compositionally biased region" description="Basic and acidic residues" evidence="2">
    <location>
        <begin position="45"/>
        <end position="60"/>
    </location>
</feature>
<evidence type="ECO:0000256" key="1">
    <source>
        <dbReference type="SAM" id="Coils"/>
    </source>
</evidence>
<dbReference type="EMBL" id="AK341313">
    <property type="protein sequence ID" value="BAH71735.1"/>
    <property type="molecule type" value="mRNA"/>
</dbReference>
<dbReference type="OrthoDB" id="3967at2759"/>